<dbReference type="Proteomes" id="UP001443914">
    <property type="component" value="Unassembled WGS sequence"/>
</dbReference>
<feature type="transmembrane region" description="Helical" evidence="1">
    <location>
        <begin position="535"/>
        <end position="559"/>
    </location>
</feature>
<name>A0AAW1GV32_SAPOF</name>
<keyword evidence="1" id="KW-1133">Transmembrane helix</keyword>
<evidence type="ECO:0000313" key="2">
    <source>
        <dbReference type="EMBL" id="KAK9667870.1"/>
    </source>
</evidence>
<dbReference type="EMBL" id="JBDFQZ010000013">
    <property type="protein sequence ID" value="KAK9667870.1"/>
    <property type="molecule type" value="Genomic_DNA"/>
</dbReference>
<feature type="transmembrane region" description="Helical" evidence="1">
    <location>
        <begin position="571"/>
        <end position="593"/>
    </location>
</feature>
<dbReference type="AlphaFoldDB" id="A0AAW1GV32"/>
<protein>
    <submittedName>
        <fullName evidence="2">Uncharacterized protein</fullName>
    </submittedName>
</protein>
<gene>
    <name evidence="2" type="ORF">RND81_13G017200</name>
</gene>
<sequence length="594" mass="66779">MNMAILSDEIASLSVSMQKPTVAVSNLVLARSLQGTFDMSKLPRNCLTALKLDHLVPLEQQVFDEIPVPNSPLCANDLCQSQDGAPISDAHQVFDEKPVPDFILEMTQAAEIPQDFEAMADDEDSSMNDVDELRNNAVATPGTFASKAMSENDDDLRGCGERETKFCSVDVVYDVLGSVFGEKLGDTVHVWNAHNLSDERGERRSSISKHDAFNLDAHKVLDEMSEPISPSNDVSVVSSNDVLTLVYGDDSSQCYEKGESQVDHQSLEPTFGLLDEVNGDVCLITLPIFVVDEVQLLDAHDVFIEMSRKDDEVGKNIDVVVRQDDLSLSAYKVFDESPCLKMESISTLKIGKMLINVDFKQFIPIGVENKLVMSLVEKNMELESLSWNLNGLMDYNVLVFRKFANNIHLPLVLVRLCFDPGGKKLKPLLLYNFTLEGKGDFRGGEEKVYVKCVWELVNVVVSWLKCLLSWTNESVMFTTYIFDPGDLYWQNDLRRGNSRICWSVRSLTIIMCKGVAYVPRPYKGSNLMTVKCMTWIFLQGDGAHVSIWLLQVLYVHFYSRYVDNERKIKESLATVVWVFDLGGYLMIHVAAFVM</sequence>
<reference evidence="2" key="1">
    <citation type="submission" date="2024-03" db="EMBL/GenBank/DDBJ databases">
        <title>WGS assembly of Saponaria officinalis var. Norfolk2.</title>
        <authorList>
            <person name="Jenkins J."/>
            <person name="Shu S."/>
            <person name="Grimwood J."/>
            <person name="Barry K."/>
            <person name="Goodstein D."/>
            <person name="Schmutz J."/>
            <person name="Leebens-Mack J."/>
            <person name="Osbourn A."/>
        </authorList>
    </citation>
    <scope>NUCLEOTIDE SEQUENCE [LARGE SCALE GENOMIC DNA]</scope>
    <source>
        <strain evidence="2">JIC</strain>
    </source>
</reference>
<keyword evidence="1" id="KW-0812">Transmembrane</keyword>
<keyword evidence="1" id="KW-0472">Membrane</keyword>
<keyword evidence="3" id="KW-1185">Reference proteome</keyword>
<comment type="caution">
    <text evidence="2">The sequence shown here is derived from an EMBL/GenBank/DDBJ whole genome shotgun (WGS) entry which is preliminary data.</text>
</comment>
<accession>A0AAW1GV32</accession>
<evidence type="ECO:0000256" key="1">
    <source>
        <dbReference type="SAM" id="Phobius"/>
    </source>
</evidence>
<evidence type="ECO:0000313" key="3">
    <source>
        <dbReference type="Proteomes" id="UP001443914"/>
    </source>
</evidence>
<organism evidence="2 3">
    <name type="scientific">Saponaria officinalis</name>
    <name type="common">Common soapwort</name>
    <name type="synonym">Lychnis saponaria</name>
    <dbReference type="NCBI Taxonomy" id="3572"/>
    <lineage>
        <taxon>Eukaryota</taxon>
        <taxon>Viridiplantae</taxon>
        <taxon>Streptophyta</taxon>
        <taxon>Embryophyta</taxon>
        <taxon>Tracheophyta</taxon>
        <taxon>Spermatophyta</taxon>
        <taxon>Magnoliopsida</taxon>
        <taxon>eudicotyledons</taxon>
        <taxon>Gunneridae</taxon>
        <taxon>Pentapetalae</taxon>
        <taxon>Caryophyllales</taxon>
        <taxon>Caryophyllaceae</taxon>
        <taxon>Caryophylleae</taxon>
        <taxon>Saponaria</taxon>
    </lineage>
</organism>
<proteinExistence type="predicted"/>